<proteinExistence type="inferred from homology"/>
<protein>
    <recommendedName>
        <fullName evidence="8">Peptidase C1A papain C-terminal domain-containing protein</fullName>
    </recommendedName>
</protein>
<evidence type="ECO:0000256" key="6">
    <source>
        <dbReference type="ARBA" id="ARBA00023157"/>
    </source>
</evidence>
<reference evidence="9" key="1">
    <citation type="submission" date="2021-12" db="EMBL/GenBank/DDBJ databases">
        <authorList>
            <person name="King R."/>
        </authorList>
    </citation>
    <scope>NUCLEOTIDE SEQUENCE</scope>
</reference>
<dbReference type="AlphaFoldDB" id="A0A9P0AGS2"/>
<dbReference type="GO" id="GO:0004197">
    <property type="term" value="F:cysteine-type endopeptidase activity"/>
    <property type="evidence" value="ECO:0007669"/>
    <property type="project" value="InterPro"/>
</dbReference>
<evidence type="ECO:0000256" key="3">
    <source>
        <dbReference type="ARBA" id="ARBA00022729"/>
    </source>
</evidence>
<dbReference type="InterPro" id="IPR013128">
    <property type="entry name" value="Peptidase_C1A"/>
</dbReference>
<dbReference type="InterPro" id="IPR012599">
    <property type="entry name" value="Propeptide_C1A"/>
</dbReference>
<keyword evidence="6" id="KW-1015">Disulfide bond</keyword>
<dbReference type="Pfam" id="PF08127">
    <property type="entry name" value="Propeptide_C1"/>
    <property type="match status" value="1"/>
</dbReference>
<gene>
    <name evidence="9" type="ORF">BEMITA_LOCUS9528</name>
</gene>
<dbReference type="Proteomes" id="UP001152759">
    <property type="component" value="Chromosome 5"/>
</dbReference>
<dbReference type="Gene3D" id="3.90.70.10">
    <property type="entry name" value="Cysteine proteinases"/>
    <property type="match status" value="1"/>
</dbReference>
<dbReference type="PANTHER" id="PTHR12411">
    <property type="entry name" value="CYSTEINE PROTEASE FAMILY C1-RELATED"/>
    <property type="match status" value="1"/>
</dbReference>
<dbReference type="InterPro" id="IPR000169">
    <property type="entry name" value="Pept_cys_AS"/>
</dbReference>
<dbReference type="CDD" id="cd02620">
    <property type="entry name" value="Peptidase_C1A_CathepsinB"/>
    <property type="match status" value="1"/>
</dbReference>
<evidence type="ECO:0000256" key="7">
    <source>
        <dbReference type="SAM" id="MobiDB-lite"/>
    </source>
</evidence>
<dbReference type="Pfam" id="PF00112">
    <property type="entry name" value="Peptidase_C1"/>
    <property type="match status" value="1"/>
</dbReference>
<evidence type="ECO:0000256" key="2">
    <source>
        <dbReference type="ARBA" id="ARBA00022670"/>
    </source>
</evidence>
<feature type="region of interest" description="Disordered" evidence="7">
    <location>
        <begin position="71"/>
        <end position="91"/>
    </location>
</feature>
<keyword evidence="2" id="KW-0645">Protease</keyword>
<dbReference type="SUPFAM" id="SSF54001">
    <property type="entry name" value="Cysteine proteinases"/>
    <property type="match status" value="1"/>
</dbReference>
<dbReference type="InterPro" id="IPR038765">
    <property type="entry name" value="Papain-like_cys_pep_sf"/>
</dbReference>
<dbReference type="GO" id="GO:0006508">
    <property type="term" value="P:proteolysis"/>
    <property type="evidence" value="ECO:0007669"/>
    <property type="project" value="UniProtKB-KW"/>
</dbReference>
<keyword evidence="10" id="KW-1185">Reference proteome</keyword>
<keyword evidence="3" id="KW-0732">Signal</keyword>
<evidence type="ECO:0000313" key="10">
    <source>
        <dbReference type="Proteomes" id="UP001152759"/>
    </source>
</evidence>
<comment type="similarity">
    <text evidence="1">Belongs to the peptidase C1 family.</text>
</comment>
<dbReference type="PRINTS" id="PR00705">
    <property type="entry name" value="PAPAIN"/>
</dbReference>
<dbReference type="InterPro" id="IPR025660">
    <property type="entry name" value="Pept_his_AS"/>
</dbReference>
<keyword evidence="5" id="KW-0788">Thiol protease</keyword>
<evidence type="ECO:0000256" key="4">
    <source>
        <dbReference type="ARBA" id="ARBA00022801"/>
    </source>
</evidence>
<dbReference type="PROSITE" id="PS00639">
    <property type="entry name" value="THIOL_PROTEASE_HIS"/>
    <property type="match status" value="1"/>
</dbReference>
<dbReference type="SMART" id="SM00645">
    <property type="entry name" value="Pept_C1"/>
    <property type="match status" value="1"/>
</dbReference>
<dbReference type="InterPro" id="IPR000668">
    <property type="entry name" value="Peptidase_C1A_C"/>
</dbReference>
<evidence type="ECO:0000259" key="8">
    <source>
        <dbReference type="SMART" id="SM00645"/>
    </source>
</evidence>
<evidence type="ECO:0000256" key="1">
    <source>
        <dbReference type="ARBA" id="ARBA00008455"/>
    </source>
</evidence>
<accession>A0A9P0AGS2</accession>
<evidence type="ECO:0000313" key="9">
    <source>
        <dbReference type="EMBL" id="CAH0390837.1"/>
    </source>
</evidence>
<organism evidence="9 10">
    <name type="scientific">Bemisia tabaci</name>
    <name type="common">Sweetpotato whitefly</name>
    <name type="synonym">Aleurodes tabaci</name>
    <dbReference type="NCBI Taxonomy" id="7038"/>
    <lineage>
        <taxon>Eukaryota</taxon>
        <taxon>Metazoa</taxon>
        <taxon>Ecdysozoa</taxon>
        <taxon>Arthropoda</taxon>
        <taxon>Hexapoda</taxon>
        <taxon>Insecta</taxon>
        <taxon>Pterygota</taxon>
        <taxon>Neoptera</taxon>
        <taxon>Paraneoptera</taxon>
        <taxon>Hemiptera</taxon>
        <taxon>Sternorrhyncha</taxon>
        <taxon>Aleyrodoidea</taxon>
        <taxon>Aleyrodidae</taxon>
        <taxon>Aleyrodinae</taxon>
        <taxon>Bemisia</taxon>
    </lineage>
</organism>
<feature type="domain" description="Peptidase C1A papain C-terminal" evidence="8">
    <location>
        <begin position="93"/>
        <end position="342"/>
    </location>
</feature>
<sequence>MFTLLASTPVSAREVMSVDPETLSLKNQDAMIDYINRVQSSWTAGKNFPDGVSESYLKQLAVAHRKSEEDLSRSPVWNESKDKVEEPYSGADPPAEFDARKKWSNCASISHIYDQGNCGSCWAVCSAAVITDRICITTNGAFKDTISAWDIASCCVENKCGEGCNGGSPFKAFEHYVKIGLVTGGDFGTNKGCMPYEIKGCSHHMGKNGKYPDCHSYNETVVPKCLTKCPNTNYKIAFTKDKHFGKRVYTVKPADLKKELFTLGPVVMAFEVFEDFYLYKTGIYHHTTGKSMGWHAVRIVGYGDGYWLATNSWNPEWGDHGTFKIKSFANECSSEENGFDATEPKIS</sequence>
<dbReference type="EMBL" id="OU963866">
    <property type="protein sequence ID" value="CAH0390837.1"/>
    <property type="molecule type" value="Genomic_DNA"/>
</dbReference>
<dbReference type="PROSITE" id="PS00139">
    <property type="entry name" value="THIOL_PROTEASE_CYS"/>
    <property type="match status" value="1"/>
</dbReference>
<name>A0A9P0AGS2_BEMTA</name>
<keyword evidence="4" id="KW-0378">Hydrolase</keyword>
<evidence type="ECO:0000256" key="5">
    <source>
        <dbReference type="ARBA" id="ARBA00022807"/>
    </source>
</evidence>